<protein>
    <submittedName>
        <fullName evidence="2">Uncharacterized protein YcbX</fullName>
    </submittedName>
</protein>
<dbReference type="EMBL" id="JAUSSU010000012">
    <property type="protein sequence ID" value="MDQ0115660.1"/>
    <property type="molecule type" value="Genomic_DNA"/>
</dbReference>
<dbReference type="Gene3D" id="2.40.33.20">
    <property type="entry name" value="PK beta-barrel domain-like"/>
    <property type="match status" value="1"/>
</dbReference>
<keyword evidence="3" id="KW-1185">Reference proteome</keyword>
<gene>
    <name evidence="2" type="ORF">J2T15_005127</name>
</gene>
<dbReference type="SUPFAM" id="SSF50800">
    <property type="entry name" value="PK beta-barrel domain-like"/>
    <property type="match status" value="1"/>
</dbReference>
<sequence>MSNKPIGTIVQLNRYPVKSFAGESLASCRVDAHGLYGDRARAFIDDTKDGWDRYYTARDYAGMLEYKAKLAREGSEHAFPPVEITGPDGRIYEWNDKLLARIQTHARNKLTMVDYAPGNEGLLAVDSAGILIITDESLRLLERLWGKELDKRRFRANIVLAIDKDAGHEREWIGKRLSVGEVRLQIHSECERCSMITIDPDRLEKDSTLLRTVNEKLGLSFGVYASVEHTGRLAVGDAVYMTE</sequence>
<comment type="caution">
    <text evidence="2">The sequence shown here is derived from an EMBL/GenBank/DDBJ whole genome shotgun (WGS) entry which is preliminary data.</text>
</comment>
<dbReference type="Pfam" id="PF03476">
    <property type="entry name" value="MOSC_N"/>
    <property type="match status" value="1"/>
</dbReference>
<evidence type="ECO:0000259" key="1">
    <source>
        <dbReference type="PROSITE" id="PS51340"/>
    </source>
</evidence>
<evidence type="ECO:0000313" key="2">
    <source>
        <dbReference type="EMBL" id="MDQ0115660.1"/>
    </source>
</evidence>
<dbReference type="InterPro" id="IPR005302">
    <property type="entry name" value="MoCF_Sase_C"/>
</dbReference>
<name>A0ABT9UAC2_PAEHA</name>
<reference evidence="2 3" key="1">
    <citation type="submission" date="2023-07" db="EMBL/GenBank/DDBJ databases">
        <title>Sorghum-associated microbial communities from plants grown in Nebraska, USA.</title>
        <authorList>
            <person name="Schachtman D."/>
        </authorList>
    </citation>
    <scope>NUCLEOTIDE SEQUENCE [LARGE SCALE GENOMIC DNA]</scope>
    <source>
        <strain evidence="2 3">CC482</strain>
    </source>
</reference>
<dbReference type="RefSeq" id="WP_307207497.1">
    <property type="nucleotide sequence ID" value="NZ_JAUSSU010000012.1"/>
</dbReference>
<dbReference type="InterPro" id="IPR005303">
    <property type="entry name" value="MOCOS_middle"/>
</dbReference>
<proteinExistence type="predicted"/>
<accession>A0ABT9UAC2</accession>
<evidence type="ECO:0000313" key="3">
    <source>
        <dbReference type="Proteomes" id="UP001229346"/>
    </source>
</evidence>
<dbReference type="PANTHER" id="PTHR36930:SF1">
    <property type="entry name" value="MOSC DOMAIN-CONTAINING PROTEIN"/>
    <property type="match status" value="1"/>
</dbReference>
<dbReference type="Proteomes" id="UP001229346">
    <property type="component" value="Unassembled WGS sequence"/>
</dbReference>
<organism evidence="2 3">
    <name type="scientific">Paenibacillus harenae</name>
    <dbReference type="NCBI Taxonomy" id="306543"/>
    <lineage>
        <taxon>Bacteria</taxon>
        <taxon>Bacillati</taxon>
        <taxon>Bacillota</taxon>
        <taxon>Bacilli</taxon>
        <taxon>Bacillales</taxon>
        <taxon>Paenibacillaceae</taxon>
        <taxon>Paenibacillus</taxon>
    </lineage>
</organism>
<dbReference type="PANTHER" id="PTHR36930">
    <property type="entry name" value="METAL-SULFUR CLUSTER BIOSYNTHESIS PROTEINS YUAD-RELATED"/>
    <property type="match status" value="1"/>
</dbReference>
<dbReference type="InterPro" id="IPR052716">
    <property type="entry name" value="MOSC_domain"/>
</dbReference>
<dbReference type="InterPro" id="IPR011037">
    <property type="entry name" value="Pyrv_Knase-like_insert_dom_sf"/>
</dbReference>
<dbReference type="PROSITE" id="PS51340">
    <property type="entry name" value="MOSC"/>
    <property type="match status" value="1"/>
</dbReference>
<dbReference type="Pfam" id="PF03473">
    <property type="entry name" value="MOSC"/>
    <property type="match status" value="1"/>
</dbReference>
<feature type="domain" description="MOSC" evidence="1">
    <location>
        <begin position="96"/>
        <end position="242"/>
    </location>
</feature>